<evidence type="ECO:0008006" key="8">
    <source>
        <dbReference type="Google" id="ProtNLM"/>
    </source>
</evidence>
<evidence type="ECO:0000256" key="4">
    <source>
        <dbReference type="ARBA" id="ARBA00022989"/>
    </source>
</evidence>
<evidence type="ECO:0000256" key="2">
    <source>
        <dbReference type="ARBA" id="ARBA00006447"/>
    </source>
</evidence>
<name>A0A7S0XBB9_9CHLO</name>
<organism evidence="7">
    <name type="scientific">Mantoniella antarctica</name>
    <dbReference type="NCBI Taxonomy" id="81844"/>
    <lineage>
        <taxon>Eukaryota</taxon>
        <taxon>Viridiplantae</taxon>
        <taxon>Chlorophyta</taxon>
        <taxon>Mamiellophyceae</taxon>
        <taxon>Mamiellales</taxon>
        <taxon>Mamiellaceae</taxon>
        <taxon>Mantoniella</taxon>
    </lineage>
</organism>
<feature type="transmembrane region" description="Helical" evidence="6">
    <location>
        <begin position="133"/>
        <end position="151"/>
    </location>
</feature>
<feature type="transmembrane region" description="Helical" evidence="6">
    <location>
        <begin position="192"/>
        <end position="213"/>
    </location>
</feature>
<dbReference type="EMBL" id="HBFC01025429">
    <property type="protein sequence ID" value="CAD8712769.1"/>
    <property type="molecule type" value="Transcribed_RNA"/>
</dbReference>
<feature type="transmembrane region" description="Helical" evidence="6">
    <location>
        <begin position="237"/>
        <end position="257"/>
    </location>
</feature>
<dbReference type="GO" id="GO:0000139">
    <property type="term" value="C:Golgi membrane"/>
    <property type="evidence" value="ECO:0007669"/>
    <property type="project" value="InterPro"/>
</dbReference>
<dbReference type="GO" id="GO:0015165">
    <property type="term" value="F:pyrimidine nucleotide-sugar transmembrane transporter activity"/>
    <property type="evidence" value="ECO:0007669"/>
    <property type="project" value="InterPro"/>
</dbReference>
<dbReference type="PIRSF" id="PIRSF005799">
    <property type="entry name" value="UDP-gal_transpt"/>
    <property type="match status" value="1"/>
</dbReference>
<keyword evidence="3 6" id="KW-0812">Transmembrane</keyword>
<comment type="subcellular location">
    <subcellularLocation>
        <location evidence="1">Membrane</location>
        <topology evidence="1">Multi-pass membrane protein</topology>
    </subcellularLocation>
</comment>
<dbReference type="SUPFAM" id="SSF103481">
    <property type="entry name" value="Multidrug resistance efflux transporter EmrE"/>
    <property type="match status" value="1"/>
</dbReference>
<evidence type="ECO:0000313" key="7">
    <source>
        <dbReference type="EMBL" id="CAD8712769.1"/>
    </source>
</evidence>
<dbReference type="InterPro" id="IPR007271">
    <property type="entry name" value="Nuc_sug_transpt"/>
</dbReference>
<accession>A0A7S0XBB9</accession>
<feature type="transmembrane region" description="Helical" evidence="6">
    <location>
        <begin position="163"/>
        <end position="180"/>
    </location>
</feature>
<evidence type="ECO:0000256" key="1">
    <source>
        <dbReference type="ARBA" id="ARBA00004141"/>
    </source>
</evidence>
<sequence length="328" mass="36150">MAITGYRKLAVAATLTIATSSQGLLTTASKSDGVYKYNFATVPLLAELIKLITSALLLSRQMTADPKGTIITKDWRNTMLYPIPSLIYLVHNNVQFMTLKYVDPATYQILGNLKIVTTGILFRVMLKRHLNKLQWIALALLMVGATTSQIGCSGSGLSAPMQGYMLGVLSACLSALAGVYTEKLMKMNDDNLYWQNLQLYSFGVVFNAARLLIDDINVGFVHGFTLFPSTMLRGYDAVTWMVVCNLAFTGLLVSWIMKFADTIVKVYSTSMAMMVTMVLSVFLFDIAINLQLVLGIITASMSLQLYYINPLDLIPSANRHDGLSQASR</sequence>
<reference evidence="7" key="1">
    <citation type="submission" date="2021-01" db="EMBL/GenBank/DDBJ databases">
        <authorList>
            <person name="Corre E."/>
            <person name="Pelletier E."/>
            <person name="Niang G."/>
            <person name="Scheremetjew M."/>
            <person name="Finn R."/>
            <person name="Kale V."/>
            <person name="Holt S."/>
            <person name="Cochrane G."/>
            <person name="Meng A."/>
            <person name="Brown T."/>
            <person name="Cohen L."/>
        </authorList>
    </citation>
    <scope>NUCLEOTIDE SEQUENCE</scope>
    <source>
        <strain evidence="7">SL-175</strain>
    </source>
</reference>
<protein>
    <recommendedName>
        <fullName evidence="8">CMP-sialic acid transporter</fullName>
    </recommendedName>
</protein>
<evidence type="ECO:0000256" key="6">
    <source>
        <dbReference type="SAM" id="Phobius"/>
    </source>
</evidence>
<comment type="similarity">
    <text evidence="2">Belongs to the nucleotide-sugar transporter family. CMP-Sialate:CMP antiporter (TC 2.A.7.12) subfamily.</text>
</comment>
<dbReference type="PANTHER" id="PTHR10231">
    <property type="entry name" value="NUCLEOTIDE-SUGAR TRANSMEMBRANE TRANSPORTER"/>
    <property type="match status" value="1"/>
</dbReference>
<gene>
    <name evidence="7" type="ORF">MANT1106_LOCUS15398</name>
</gene>
<keyword evidence="4 6" id="KW-1133">Transmembrane helix</keyword>
<dbReference type="InterPro" id="IPR037185">
    <property type="entry name" value="EmrE-like"/>
</dbReference>
<dbReference type="Pfam" id="PF04142">
    <property type="entry name" value="Nuc_sug_transp"/>
    <property type="match status" value="1"/>
</dbReference>
<proteinExistence type="inferred from homology"/>
<keyword evidence="5 6" id="KW-0472">Membrane</keyword>
<dbReference type="NCBIfam" id="TIGR00803">
    <property type="entry name" value="nst"/>
    <property type="match status" value="1"/>
</dbReference>
<evidence type="ECO:0000256" key="5">
    <source>
        <dbReference type="ARBA" id="ARBA00023136"/>
    </source>
</evidence>
<dbReference type="AlphaFoldDB" id="A0A7S0XBB9"/>
<evidence type="ECO:0000256" key="3">
    <source>
        <dbReference type="ARBA" id="ARBA00022692"/>
    </source>
</evidence>